<evidence type="ECO:0000256" key="4">
    <source>
        <dbReference type="ARBA" id="ARBA00022771"/>
    </source>
</evidence>
<evidence type="ECO:0000256" key="3">
    <source>
        <dbReference type="ARBA" id="ARBA00022723"/>
    </source>
</evidence>
<dbReference type="AlphaFoldDB" id="A0A2G5D2F9"/>
<dbReference type="PANTHER" id="PTHR31948">
    <property type="entry name" value="ZINC-FINGER HOMEODOMAIN PROTEIN 2"/>
    <property type="match status" value="1"/>
</dbReference>
<reference evidence="8 9" key="1">
    <citation type="submission" date="2017-09" db="EMBL/GenBank/DDBJ databases">
        <title>WGS assembly of Aquilegia coerulea Goldsmith.</title>
        <authorList>
            <person name="Hodges S."/>
            <person name="Kramer E."/>
            <person name="Nordborg M."/>
            <person name="Tomkins J."/>
            <person name="Borevitz J."/>
            <person name="Derieg N."/>
            <person name="Yan J."/>
            <person name="Mihaltcheva S."/>
            <person name="Hayes R.D."/>
            <person name="Rokhsar D."/>
        </authorList>
    </citation>
    <scope>NUCLEOTIDE SEQUENCE [LARGE SCALE GENOMIC DNA]</scope>
    <source>
        <strain evidence="9">cv. Goldsmith</strain>
    </source>
</reference>
<dbReference type="GO" id="GO:0005634">
    <property type="term" value="C:nucleus"/>
    <property type="evidence" value="ECO:0007669"/>
    <property type="project" value="TreeGrafter"/>
</dbReference>
<proteinExistence type="predicted"/>
<evidence type="ECO:0000313" key="8">
    <source>
        <dbReference type="EMBL" id="PIA37699.1"/>
    </source>
</evidence>
<dbReference type="GO" id="GO:0050793">
    <property type="term" value="P:regulation of developmental process"/>
    <property type="evidence" value="ECO:0007669"/>
    <property type="project" value="TreeGrafter"/>
</dbReference>
<dbReference type="STRING" id="218851.A0A2G5D2F9"/>
<gene>
    <name evidence="8" type="ORF">AQUCO_03000327v1</name>
</gene>
<dbReference type="GO" id="GO:0005737">
    <property type="term" value="C:cytoplasm"/>
    <property type="evidence" value="ECO:0007669"/>
    <property type="project" value="UniProtKB-SubCell"/>
</dbReference>
<dbReference type="NCBIfam" id="TIGR01566">
    <property type="entry name" value="ZF_HD_prot_N"/>
    <property type="match status" value="1"/>
</dbReference>
<evidence type="ECO:0000259" key="7">
    <source>
        <dbReference type="PROSITE" id="PS51523"/>
    </source>
</evidence>
<protein>
    <recommendedName>
        <fullName evidence="7">ZF-HD dimerization-type domain-containing protein</fullName>
    </recommendedName>
</protein>
<keyword evidence="5" id="KW-0862">Zinc</keyword>
<feature type="domain" description="ZF-HD dimerization-type" evidence="7">
    <location>
        <begin position="12"/>
        <end position="64"/>
    </location>
</feature>
<evidence type="ECO:0000256" key="5">
    <source>
        <dbReference type="ARBA" id="ARBA00022833"/>
    </source>
</evidence>
<keyword evidence="4" id="KW-0863">Zinc-finger</keyword>
<dbReference type="GO" id="GO:0003700">
    <property type="term" value="F:DNA-binding transcription factor activity"/>
    <property type="evidence" value="ECO:0007669"/>
    <property type="project" value="TreeGrafter"/>
</dbReference>
<dbReference type="GO" id="GO:0000976">
    <property type="term" value="F:transcription cis-regulatory region binding"/>
    <property type="evidence" value="ECO:0007669"/>
    <property type="project" value="TreeGrafter"/>
</dbReference>
<dbReference type="PROSITE" id="PS51523">
    <property type="entry name" value="ZF_HD_DIMER"/>
    <property type="match status" value="1"/>
</dbReference>
<dbReference type="EMBL" id="KZ305047">
    <property type="protein sequence ID" value="PIA37699.1"/>
    <property type="molecule type" value="Genomic_DNA"/>
</dbReference>
<evidence type="ECO:0000256" key="1">
    <source>
        <dbReference type="ARBA" id="ARBA00004496"/>
    </source>
</evidence>
<dbReference type="InterPro" id="IPR006456">
    <property type="entry name" value="ZF_HD_homeobox_Cys/His_dimer"/>
</dbReference>
<dbReference type="OrthoDB" id="947231at2759"/>
<sequence length="198" mass="21420">MEGGEGSFSEYYKECQKNHAAAVGLHATDGCNEYINDGTTNSSASSAALFCQACGCHPSFHNKVLVQNDSKKKKVGSSTNELRIDIKLKNNEESWLRMEKKLSALKMLMMAEGGEGSLEVQVVDGNMYCKVTEVAMVLAEKSMTPAGCSDPEVARKKANDLSPESLQKPENGSPPAVINQDDVIVCKNNAEAYVVVHQ</sequence>
<organism evidence="8 9">
    <name type="scientific">Aquilegia coerulea</name>
    <name type="common">Rocky mountain columbine</name>
    <dbReference type="NCBI Taxonomy" id="218851"/>
    <lineage>
        <taxon>Eukaryota</taxon>
        <taxon>Viridiplantae</taxon>
        <taxon>Streptophyta</taxon>
        <taxon>Embryophyta</taxon>
        <taxon>Tracheophyta</taxon>
        <taxon>Spermatophyta</taxon>
        <taxon>Magnoliopsida</taxon>
        <taxon>Ranunculales</taxon>
        <taxon>Ranunculaceae</taxon>
        <taxon>Thalictroideae</taxon>
        <taxon>Aquilegia</taxon>
    </lineage>
</organism>
<keyword evidence="9" id="KW-1185">Reference proteome</keyword>
<dbReference type="GO" id="GO:0008270">
    <property type="term" value="F:zinc ion binding"/>
    <property type="evidence" value="ECO:0007669"/>
    <property type="project" value="UniProtKB-KW"/>
</dbReference>
<evidence type="ECO:0000313" key="9">
    <source>
        <dbReference type="Proteomes" id="UP000230069"/>
    </source>
</evidence>
<dbReference type="Pfam" id="PF04770">
    <property type="entry name" value="ZF-HD_dimer"/>
    <property type="match status" value="1"/>
</dbReference>
<dbReference type="InParanoid" id="A0A2G5D2F9"/>
<dbReference type="Proteomes" id="UP000230069">
    <property type="component" value="Unassembled WGS sequence"/>
</dbReference>
<dbReference type="PANTHER" id="PTHR31948:SF162">
    <property type="entry name" value="MINI ZINC FINGER PROTEIN 2"/>
    <property type="match status" value="1"/>
</dbReference>
<accession>A0A2G5D2F9</accession>
<name>A0A2G5D2F9_AQUCA</name>
<feature type="region of interest" description="Disordered" evidence="6">
    <location>
        <begin position="145"/>
        <end position="178"/>
    </location>
</feature>
<evidence type="ECO:0000256" key="2">
    <source>
        <dbReference type="ARBA" id="ARBA00022490"/>
    </source>
</evidence>
<keyword evidence="3" id="KW-0479">Metal-binding</keyword>
<comment type="subcellular location">
    <subcellularLocation>
        <location evidence="1">Cytoplasm</location>
    </subcellularLocation>
</comment>
<evidence type="ECO:0000256" key="6">
    <source>
        <dbReference type="SAM" id="MobiDB-lite"/>
    </source>
</evidence>
<keyword evidence="2" id="KW-0963">Cytoplasm</keyword>